<dbReference type="SUPFAM" id="SSF53300">
    <property type="entry name" value="vWA-like"/>
    <property type="match status" value="1"/>
</dbReference>
<evidence type="ECO:0000313" key="5">
    <source>
        <dbReference type="Proteomes" id="UP000494165"/>
    </source>
</evidence>
<evidence type="ECO:0000259" key="2">
    <source>
        <dbReference type="PROSITE" id="PS50234"/>
    </source>
</evidence>
<feature type="domain" description="VWFA" evidence="2">
    <location>
        <begin position="280"/>
        <end position="489"/>
    </location>
</feature>
<name>A0A8S1CET9_9INSE</name>
<gene>
    <name evidence="4" type="ORF">CLODIP_2_CD15944</name>
</gene>
<keyword evidence="5" id="KW-1185">Reference proteome</keyword>
<dbReference type="Gene3D" id="3.40.50.410">
    <property type="entry name" value="von Willebrand factor, type A domain"/>
    <property type="match status" value="1"/>
</dbReference>
<dbReference type="OrthoDB" id="299997at2759"/>
<dbReference type="EMBL" id="CADEPI010000026">
    <property type="protein sequence ID" value="CAB3366709.1"/>
    <property type="molecule type" value="Genomic_DNA"/>
</dbReference>
<accession>A0A8S1CET9</accession>
<evidence type="ECO:0000256" key="1">
    <source>
        <dbReference type="SAM" id="SignalP"/>
    </source>
</evidence>
<proteinExistence type="predicted"/>
<dbReference type="PROSITE" id="PS51468">
    <property type="entry name" value="VIT"/>
    <property type="match status" value="1"/>
</dbReference>
<feature type="signal peptide" evidence="1">
    <location>
        <begin position="1"/>
        <end position="22"/>
    </location>
</feature>
<sequence>MCSTRFLIRAAIISFCILFANAANEQQDSESKLKTSVSVQGLVRHRYATVQISSLIENPSNESQETNITIHIPENAFVSYATLEVDGEVIRSQVQERKVVQQQYQLAVGTGATASQVSAARDANAFLISVNAGAKSNTLFNVTYEELLVRRKGRYEMTISVDPKLEMEYFKVDLEIKENKNFTFVNVPPFSSTLTPDDLDHTVQNEEVNIEYLEDAGHCKISYFKEANADGKVKSPGPFVLRYDVDREGKQGEILLLDGHFVHFLSAEKEKYNPAVFPKHAIFVLDSSASMWGSKLKQLQVAMSQILRQLSRQDVFSIVTFGNKATEWYMQGLQPSLGKGVYAVNRRNVADAMDFISRMQATGGTNIQAGLRRALYLAAKYRNIPLIPGVSEGANYTTPRPEAKKEVETLLMFLSDGIPTAGEIRLSKLLKSVHFVNTNVKASIFALAFGPTANYGFLRRMALQNYGFSRRIYESSDTAIQLQSFFQEITSPLLKNVTFTYLDNKVNFSSLTLREFPILFSGSEVVVAGKLNDDFEPEDQDDELIGSFSAQGTVLRVSNNITVPTEAIITANKTQVPTRKRRRYGVLEKIWAQLTIRQLLDNYLIEDFGDESTENKESDAADSQKLEDNNQQRALELALKYGFVTPLTSLIMVSEKKPLVVINSENLENDLKQPDQIHFSDKAVPPMLSPMSIQHAALYNKSSEGESSDKSPSEKFEWLSTLLAENDSVTFIKPNGEEITRTVKIPSEEVDETLNECVFKSEDDTEKTGNCRPLLSCPSSQVPTFDEYFRRHCDFDSTTLAVCCLKS</sequence>
<organism evidence="4 5">
    <name type="scientific">Cloeon dipterum</name>
    <dbReference type="NCBI Taxonomy" id="197152"/>
    <lineage>
        <taxon>Eukaryota</taxon>
        <taxon>Metazoa</taxon>
        <taxon>Ecdysozoa</taxon>
        <taxon>Arthropoda</taxon>
        <taxon>Hexapoda</taxon>
        <taxon>Insecta</taxon>
        <taxon>Pterygota</taxon>
        <taxon>Palaeoptera</taxon>
        <taxon>Ephemeroptera</taxon>
        <taxon>Pisciforma</taxon>
        <taxon>Baetidae</taxon>
        <taxon>Cloeon</taxon>
    </lineage>
</organism>
<dbReference type="InterPro" id="IPR002035">
    <property type="entry name" value="VWF_A"/>
</dbReference>
<dbReference type="Pfam" id="PF13768">
    <property type="entry name" value="VWA_3"/>
    <property type="match status" value="1"/>
</dbReference>
<feature type="domain" description="VIT" evidence="3">
    <location>
        <begin position="18"/>
        <end position="146"/>
    </location>
</feature>
<dbReference type="InterPro" id="IPR050934">
    <property type="entry name" value="ITIH"/>
</dbReference>
<evidence type="ECO:0000313" key="4">
    <source>
        <dbReference type="EMBL" id="CAB3366709.1"/>
    </source>
</evidence>
<dbReference type="SMART" id="SM00609">
    <property type="entry name" value="VIT"/>
    <property type="match status" value="1"/>
</dbReference>
<dbReference type="PANTHER" id="PTHR10338:SF108">
    <property type="entry name" value="INTER-ALPHA-TRYPSIN INHIBITOR HEAVY CHAIN H4-LIKE PROTEIN"/>
    <property type="match status" value="1"/>
</dbReference>
<dbReference type="SMART" id="SM00327">
    <property type="entry name" value="VWA"/>
    <property type="match status" value="1"/>
</dbReference>
<dbReference type="InterPro" id="IPR013694">
    <property type="entry name" value="VIT"/>
</dbReference>
<protein>
    <recommendedName>
        <fullName evidence="6">VWFA domain-containing protein</fullName>
    </recommendedName>
</protein>
<keyword evidence="1" id="KW-0732">Signal</keyword>
<comment type="caution">
    <text evidence="4">The sequence shown here is derived from an EMBL/GenBank/DDBJ whole genome shotgun (WGS) entry which is preliminary data.</text>
</comment>
<dbReference type="PROSITE" id="PS50234">
    <property type="entry name" value="VWFA"/>
    <property type="match status" value="1"/>
</dbReference>
<evidence type="ECO:0000259" key="3">
    <source>
        <dbReference type="PROSITE" id="PS51468"/>
    </source>
</evidence>
<dbReference type="AlphaFoldDB" id="A0A8S1CET9"/>
<reference evidence="4 5" key="1">
    <citation type="submission" date="2020-04" db="EMBL/GenBank/DDBJ databases">
        <authorList>
            <person name="Alioto T."/>
            <person name="Alioto T."/>
            <person name="Gomez Garrido J."/>
        </authorList>
    </citation>
    <scope>NUCLEOTIDE SEQUENCE [LARGE SCALE GENOMIC DNA]</scope>
</reference>
<dbReference type="Pfam" id="PF08487">
    <property type="entry name" value="VIT"/>
    <property type="match status" value="1"/>
</dbReference>
<dbReference type="InterPro" id="IPR036465">
    <property type="entry name" value="vWFA_dom_sf"/>
</dbReference>
<dbReference type="Proteomes" id="UP000494165">
    <property type="component" value="Unassembled WGS sequence"/>
</dbReference>
<feature type="chain" id="PRO_5035924780" description="VWFA domain-containing protein" evidence="1">
    <location>
        <begin position="23"/>
        <end position="807"/>
    </location>
</feature>
<dbReference type="PANTHER" id="PTHR10338">
    <property type="entry name" value="INTER-ALPHA-TRYPSIN INHIBITOR HEAVY CHAIN FAMILY MEMBER"/>
    <property type="match status" value="1"/>
</dbReference>
<evidence type="ECO:0008006" key="6">
    <source>
        <dbReference type="Google" id="ProtNLM"/>
    </source>
</evidence>
<dbReference type="GO" id="GO:0032991">
    <property type="term" value="C:protein-containing complex"/>
    <property type="evidence" value="ECO:0007669"/>
    <property type="project" value="UniProtKB-ARBA"/>
</dbReference>